<dbReference type="AlphaFoldDB" id="A0A183HYC8"/>
<dbReference type="WBParaSite" id="OFLC_0001249101-mRNA-1">
    <property type="protein sequence ID" value="OFLC_0001249101-mRNA-1"/>
    <property type="gene ID" value="OFLC_0001249101"/>
</dbReference>
<keyword evidence="2" id="KW-1185">Reference proteome</keyword>
<dbReference type="Proteomes" id="UP000267606">
    <property type="component" value="Unassembled WGS sequence"/>
</dbReference>
<reference evidence="1 2" key="2">
    <citation type="submission" date="2018-11" db="EMBL/GenBank/DDBJ databases">
        <authorList>
            <consortium name="Pathogen Informatics"/>
        </authorList>
    </citation>
    <scope>NUCLEOTIDE SEQUENCE [LARGE SCALE GENOMIC DNA]</scope>
</reference>
<proteinExistence type="predicted"/>
<evidence type="ECO:0000313" key="3">
    <source>
        <dbReference type="WBParaSite" id="OFLC_0001249101-mRNA-1"/>
    </source>
</evidence>
<evidence type="ECO:0000313" key="2">
    <source>
        <dbReference type="Proteomes" id="UP000267606"/>
    </source>
</evidence>
<name>A0A183HYC8_9BILA</name>
<evidence type="ECO:0000313" key="1">
    <source>
        <dbReference type="EMBL" id="VDP11439.1"/>
    </source>
</evidence>
<dbReference type="EMBL" id="UZAJ01039854">
    <property type="protein sequence ID" value="VDP11439.1"/>
    <property type="molecule type" value="Genomic_DNA"/>
</dbReference>
<reference evidence="3" key="1">
    <citation type="submission" date="2016-06" db="UniProtKB">
        <authorList>
            <consortium name="WormBaseParasite"/>
        </authorList>
    </citation>
    <scope>IDENTIFICATION</scope>
</reference>
<sequence length="81" mass="9397">MYFSNSSPSFLSPLNNFVTAPQCTVSKPRYVFIAQTIDSQDSSHEFERNGHFEHGLKSRLWLFYICCFIDSASQLHIWAMD</sequence>
<accession>A0A183HYC8</accession>
<protein>
    <submittedName>
        <fullName evidence="3">Ovule protein</fullName>
    </submittedName>
</protein>
<organism evidence="3">
    <name type="scientific">Onchocerca flexuosa</name>
    <dbReference type="NCBI Taxonomy" id="387005"/>
    <lineage>
        <taxon>Eukaryota</taxon>
        <taxon>Metazoa</taxon>
        <taxon>Ecdysozoa</taxon>
        <taxon>Nematoda</taxon>
        <taxon>Chromadorea</taxon>
        <taxon>Rhabditida</taxon>
        <taxon>Spirurina</taxon>
        <taxon>Spiruromorpha</taxon>
        <taxon>Filarioidea</taxon>
        <taxon>Onchocercidae</taxon>
        <taxon>Onchocerca</taxon>
    </lineage>
</organism>
<gene>
    <name evidence="1" type="ORF">OFLC_LOCUS12490</name>
</gene>